<dbReference type="STRING" id="429728.SAMN05216456_1595"/>
<evidence type="ECO:0000313" key="2">
    <source>
        <dbReference type="Proteomes" id="UP000199074"/>
    </source>
</evidence>
<dbReference type="AlphaFoldDB" id="A0A1I7NCK2"/>
<evidence type="ECO:0000313" key="1">
    <source>
        <dbReference type="EMBL" id="SFV32276.1"/>
    </source>
</evidence>
<gene>
    <name evidence="1" type="ORF">SAMN05216456_1595</name>
</gene>
<name>A0A1I7NCK2_9HYPH</name>
<reference evidence="1 2" key="1">
    <citation type="submission" date="2016-10" db="EMBL/GenBank/DDBJ databases">
        <authorList>
            <person name="de Groot N.N."/>
        </authorList>
    </citation>
    <scope>NUCLEOTIDE SEQUENCE [LARGE SCALE GENOMIC DNA]</scope>
    <source>
        <strain evidence="1 2">IPL20</strain>
    </source>
</reference>
<protein>
    <submittedName>
        <fullName evidence="1">Uncharacterized protein</fullName>
    </submittedName>
</protein>
<accession>A0A1I7NCK2</accession>
<dbReference type="EMBL" id="FPCK01000001">
    <property type="protein sequence ID" value="SFV32276.1"/>
    <property type="molecule type" value="Genomic_DNA"/>
</dbReference>
<keyword evidence="2" id="KW-1185">Reference proteome</keyword>
<dbReference type="OrthoDB" id="9990276at2"/>
<dbReference type="RefSeq" id="WP_092423085.1">
    <property type="nucleotide sequence ID" value="NZ_FPCK01000001.1"/>
</dbReference>
<sequence>MTFTPRSETVSSGTQKIGVIHSRAKDRHEVFGPTDAYICQAITLEHARRILFEMHRDSSEGLAKL</sequence>
<organism evidence="1 2">
    <name type="scientific">Devosia crocina</name>
    <dbReference type="NCBI Taxonomy" id="429728"/>
    <lineage>
        <taxon>Bacteria</taxon>
        <taxon>Pseudomonadati</taxon>
        <taxon>Pseudomonadota</taxon>
        <taxon>Alphaproteobacteria</taxon>
        <taxon>Hyphomicrobiales</taxon>
        <taxon>Devosiaceae</taxon>
        <taxon>Devosia</taxon>
    </lineage>
</organism>
<proteinExistence type="predicted"/>
<dbReference type="Proteomes" id="UP000199074">
    <property type="component" value="Unassembled WGS sequence"/>
</dbReference>